<evidence type="ECO:0000313" key="2">
    <source>
        <dbReference type="EMBL" id="MBV4355707.1"/>
    </source>
</evidence>
<dbReference type="AlphaFoldDB" id="A0A9E2S4Y9"/>
<comment type="caution">
    <text evidence="2">The sequence shown here is derived from an EMBL/GenBank/DDBJ whole genome shotgun (WGS) entry which is preliminary data.</text>
</comment>
<feature type="domain" description="PKD" evidence="1">
    <location>
        <begin position="677"/>
        <end position="730"/>
    </location>
</feature>
<proteinExistence type="predicted"/>
<protein>
    <submittedName>
        <fullName evidence="2">Gliding motility-associated C-terminal domain-containing protein</fullName>
    </submittedName>
</protein>
<dbReference type="InterPro" id="IPR026341">
    <property type="entry name" value="T9SS_type_B"/>
</dbReference>
<dbReference type="Pfam" id="PF18911">
    <property type="entry name" value="PKD_4"/>
    <property type="match status" value="3"/>
</dbReference>
<dbReference type="SMART" id="SM00089">
    <property type="entry name" value="PKD"/>
    <property type="match status" value="3"/>
</dbReference>
<dbReference type="RefSeq" id="WP_217789254.1">
    <property type="nucleotide sequence ID" value="NZ_JAHSPG010000001.1"/>
</dbReference>
<dbReference type="EMBL" id="JAHSPG010000001">
    <property type="protein sequence ID" value="MBV4355707.1"/>
    <property type="molecule type" value="Genomic_DNA"/>
</dbReference>
<name>A0A9E2S4Y9_9BACT</name>
<dbReference type="Pfam" id="PF17517">
    <property type="entry name" value="IgGFc_binding"/>
    <property type="match status" value="1"/>
</dbReference>
<reference evidence="2" key="1">
    <citation type="submission" date="2021-06" db="EMBL/GenBank/DDBJ databases">
        <authorList>
            <person name="Huq M.A."/>
        </authorList>
    </citation>
    <scope>NUCLEOTIDE SEQUENCE</scope>
    <source>
        <strain evidence="2">MAH-26</strain>
    </source>
</reference>
<sequence>MLSIPLSMYSQNFSNKGKEFWIGYGHNHLFNYNVAPNSQQMVLYLSAEQAANVKVSINGTSWVKTYSIPANTVMPSDLIPKTGAEDCRLLNEGLSDKGIHIESDVPIVAYAHVYGQNSSGAAMLLPVESYGYTYISLNSEQNYEDGCYSWFFVVASENNTTVRITPSKPTVGGKPQGVPFEVNLKKGQIYNVMGVGLGNGRGNDMSGSKIQSIEGSDGICHPIGVFSGSSRSYICPVSFGGGGDFIMQEVFPVSAWGMQYLTAVTSSTDGPSVLNTNKFRVYVKDLNTLVRRNGAVLSGITNNSFYEFSSSGADNITANKPVMVAQFIPSSGACSTTGDGDPEMFYLSPLEQAINKAAFYNTNKEAIGTNYLTMIVPNGGLSTLKIDGSPAVDYSYTHPNLAGYTVVVKKMPTQPMQHTIQSDSAFTAITYGLGYVESYGYNTGTYVNNLTTISQINNVQSQNGGSSAYTCPKTPFKISIKTIYQPSSLTWQFSKASHITPSQDVTVNNPVPTGSQVINGKTYYTYEFDKQCFVDTLADVVIPVIISDMQIDNCSHEELVSVKIPIQKGPQAQFSVKEVCAGDTAYFKDATAETGMSGWNWKFGDASISSVQNPSKLYKAAGKYDVNFSVVRTVDGCVGDTTGNVSIQVLPTSSFKLPDVVCMPGGIAAFTNQSTINEANSSLQYAWNFGDGNFSADQNASHVYTTAKNYTVSLIAKSSFGCADTATQSLSHFVDKPVASFGIKETILCEGSAISFINNSKVSNAESAKWEWNFGDGTHNTVAGPVKTFAGGGSYAVTLSVNDEGCMSDEAEQTVAINRKPLVDAGPDVLTEPARPVTLQANVDDAQASIQWTPAQYLSSATVLRPQASPMNSQEFYITATNAAHCSSTDSVLVKVFRELKIPNAFSPNGDGVNDKWIIPGLSDYQESSVEVFNRWGQVIFRSKGYSVPWDGTLNGSPLPVGAYYYIIAPNAKGYGRLSGSVVIVR</sequence>
<dbReference type="InterPro" id="IPR022409">
    <property type="entry name" value="PKD/Chitinase_dom"/>
</dbReference>
<evidence type="ECO:0000313" key="3">
    <source>
        <dbReference type="Proteomes" id="UP000812270"/>
    </source>
</evidence>
<dbReference type="InterPro" id="IPR000601">
    <property type="entry name" value="PKD_dom"/>
</dbReference>
<feature type="domain" description="PKD" evidence="1">
    <location>
        <begin position="770"/>
        <end position="803"/>
    </location>
</feature>
<dbReference type="Pfam" id="PF13585">
    <property type="entry name" value="CHU_C"/>
    <property type="match status" value="1"/>
</dbReference>
<gene>
    <name evidence="2" type="ORF">KTO63_01015</name>
</gene>
<feature type="domain" description="PKD" evidence="1">
    <location>
        <begin position="599"/>
        <end position="630"/>
    </location>
</feature>
<accession>A0A9E2S4Y9</accession>
<dbReference type="Proteomes" id="UP000812270">
    <property type="component" value="Unassembled WGS sequence"/>
</dbReference>
<evidence type="ECO:0000259" key="1">
    <source>
        <dbReference type="PROSITE" id="PS50093"/>
    </source>
</evidence>
<dbReference type="NCBIfam" id="TIGR04131">
    <property type="entry name" value="Bac_Flav_CTERM"/>
    <property type="match status" value="1"/>
</dbReference>
<organism evidence="2 3">
    <name type="scientific">Pinibacter aurantiacus</name>
    <dbReference type="NCBI Taxonomy" id="2851599"/>
    <lineage>
        <taxon>Bacteria</taxon>
        <taxon>Pseudomonadati</taxon>
        <taxon>Bacteroidota</taxon>
        <taxon>Chitinophagia</taxon>
        <taxon>Chitinophagales</taxon>
        <taxon>Chitinophagaceae</taxon>
        <taxon>Pinibacter</taxon>
    </lineage>
</organism>
<dbReference type="CDD" id="cd00146">
    <property type="entry name" value="PKD"/>
    <property type="match status" value="1"/>
</dbReference>
<dbReference type="PROSITE" id="PS50093">
    <property type="entry name" value="PKD"/>
    <property type="match status" value="3"/>
</dbReference>
<keyword evidence="3" id="KW-1185">Reference proteome</keyword>
<dbReference type="InterPro" id="IPR035234">
    <property type="entry name" value="IgGFc-bd_N"/>
</dbReference>